<dbReference type="AlphaFoldDB" id="A0A1I7WYB9"/>
<evidence type="ECO:0000256" key="1">
    <source>
        <dbReference type="SAM" id="MobiDB-lite"/>
    </source>
</evidence>
<dbReference type="WBParaSite" id="Hba_10174">
    <property type="protein sequence ID" value="Hba_10174"/>
    <property type="gene ID" value="Hba_10174"/>
</dbReference>
<evidence type="ECO:0000313" key="3">
    <source>
        <dbReference type="WBParaSite" id="Hba_10174"/>
    </source>
</evidence>
<accession>A0A1I7WYB9</accession>
<dbReference type="Proteomes" id="UP000095283">
    <property type="component" value="Unplaced"/>
</dbReference>
<feature type="region of interest" description="Disordered" evidence="1">
    <location>
        <begin position="1"/>
        <end position="28"/>
    </location>
</feature>
<proteinExistence type="predicted"/>
<name>A0A1I7WYB9_HETBA</name>
<keyword evidence="2" id="KW-1185">Reference proteome</keyword>
<sequence length="57" mass="6758">MESKDVKQVESNSALNRLDRKRQSTVHQNSHGNFWLKHISIVRNLIQIELPLKIYPF</sequence>
<reference evidence="3" key="1">
    <citation type="submission" date="2016-11" db="UniProtKB">
        <authorList>
            <consortium name="WormBaseParasite"/>
        </authorList>
    </citation>
    <scope>IDENTIFICATION</scope>
</reference>
<evidence type="ECO:0000313" key="2">
    <source>
        <dbReference type="Proteomes" id="UP000095283"/>
    </source>
</evidence>
<organism evidence="2 3">
    <name type="scientific">Heterorhabditis bacteriophora</name>
    <name type="common">Entomopathogenic nematode worm</name>
    <dbReference type="NCBI Taxonomy" id="37862"/>
    <lineage>
        <taxon>Eukaryota</taxon>
        <taxon>Metazoa</taxon>
        <taxon>Ecdysozoa</taxon>
        <taxon>Nematoda</taxon>
        <taxon>Chromadorea</taxon>
        <taxon>Rhabditida</taxon>
        <taxon>Rhabditina</taxon>
        <taxon>Rhabditomorpha</taxon>
        <taxon>Strongyloidea</taxon>
        <taxon>Heterorhabditidae</taxon>
        <taxon>Heterorhabditis</taxon>
    </lineage>
</organism>
<protein>
    <submittedName>
        <fullName evidence="3">Uncharacterized protein</fullName>
    </submittedName>
</protein>